<evidence type="ECO:0000256" key="1">
    <source>
        <dbReference type="ARBA" id="ARBA00022614"/>
    </source>
</evidence>
<comment type="caution">
    <text evidence="4">The sequence shown here is derived from an EMBL/GenBank/DDBJ whole genome shotgun (WGS) entry which is preliminary data.</text>
</comment>
<name>A0A7J7LDB0_9MAGN</name>
<dbReference type="EMBL" id="JACGCM010002361">
    <property type="protein sequence ID" value="KAF6140539.1"/>
    <property type="molecule type" value="Genomic_DNA"/>
</dbReference>
<protein>
    <recommendedName>
        <fullName evidence="3">Disease resistance R13L4/SHOC-2-like LRR domain-containing protein</fullName>
    </recommendedName>
</protein>
<reference evidence="4 5" key="1">
    <citation type="journal article" date="2020" name="IScience">
        <title>Genome Sequencing of the Endangered Kingdonia uniflora (Circaeasteraceae, Ranunculales) Reveals Potential Mechanisms of Evolutionary Specialization.</title>
        <authorList>
            <person name="Sun Y."/>
            <person name="Deng T."/>
            <person name="Zhang A."/>
            <person name="Moore M.J."/>
            <person name="Landis J.B."/>
            <person name="Lin N."/>
            <person name="Zhang H."/>
            <person name="Zhang X."/>
            <person name="Huang J."/>
            <person name="Zhang X."/>
            <person name="Sun H."/>
            <person name="Wang H."/>
        </authorList>
    </citation>
    <scope>NUCLEOTIDE SEQUENCE [LARGE SCALE GENOMIC DNA]</scope>
    <source>
        <strain evidence="4">TB1705</strain>
        <tissue evidence="4">Leaf</tissue>
    </source>
</reference>
<keyword evidence="1" id="KW-0433">Leucine-rich repeat</keyword>
<dbReference type="PANTHER" id="PTHR47186:SF30">
    <property type="entry name" value="EF-HAND DOMAIN-CONTAINING PROTEIN"/>
    <property type="match status" value="1"/>
</dbReference>
<feature type="domain" description="Disease resistance R13L4/SHOC-2-like LRR" evidence="3">
    <location>
        <begin position="41"/>
        <end position="150"/>
    </location>
</feature>
<evidence type="ECO:0000256" key="2">
    <source>
        <dbReference type="ARBA" id="ARBA00022737"/>
    </source>
</evidence>
<dbReference type="SMART" id="SM00369">
    <property type="entry name" value="LRR_TYP"/>
    <property type="match status" value="4"/>
</dbReference>
<dbReference type="InterPro" id="IPR003591">
    <property type="entry name" value="Leu-rich_rpt_typical-subtyp"/>
</dbReference>
<dbReference type="PANTHER" id="PTHR47186">
    <property type="entry name" value="LEUCINE-RICH REPEAT-CONTAINING PROTEIN 57"/>
    <property type="match status" value="1"/>
</dbReference>
<sequence>MKARHLSVMVSDNGCRIPLSMWNLKSLRTLLVWRSLRFEDMTLLSHLTSLRTLDLRYNYSIKELPKEFEKLIHLRYLDLSWTDVEELPEVVTNLSNLQTLILNFCHNLRRLPNGIGKLVSLRHLVADHSGLEELPETISDLSNLQTLILNSCSNLRRLPDEIGKMVSLRQLEVEKTKLEEVPETVVMTSVSFKFQVTMIKNWANN</sequence>
<organism evidence="4 5">
    <name type="scientific">Kingdonia uniflora</name>
    <dbReference type="NCBI Taxonomy" id="39325"/>
    <lineage>
        <taxon>Eukaryota</taxon>
        <taxon>Viridiplantae</taxon>
        <taxon>Streptophyta</taxon>
        <taxon>Embryophyta</taxon>
        <taxon>Tracheophyta</taxon>
        <taxon>Spermatophyta</taxon>
        <taxon>Magnoliopsida</taxon>
        <taxon>Ranunculales</taxon>
        <taxon>Circaeasteraceae</taxon>
        <taxon>Kingdonia</taxon>
    </lineage>
</organism>
<evidence type="ECO:0000313" key="5">
    <source>
        <dbReference type="Proteomes" id="UP000541444"/>
    </source>
</evidence>
<proteinExistence type="predicted"/>
<dbReference type="SUPFAM" id="SSF52058">
    <property type="entry name" value="L domain-like"/>
    <property type="match status" value="1"/>
</dbReference>
<dbReference type="Gene3D" id="3.80.10.10">
    <property type="entry name" value="Ribonuclease Inhibitor"/>
    <property type="match status" value="1"/>
</dbReference>
<accession>A0A7J7LDB0</accession>
<evidence type="ECO:0000313" key="4">
    <source>
        <dbReference type="EMBL" id="KAF6140539.1"/>
    </source>
</evidence>
<dbReference type="OrthoDB" id="2016095at2759"/>
<gene>
    <name evidence="4" type="ORF">GIB67_035566</name>
</gene>
<keyword evidence="5" id="KW-1185">Reference proteome</keyword>
<dbReference type="Proteomes" id="UP000541444">
    <property type="component" value="Unassembled WGS sequence"/>
</dbReference>
<keyword evidence="2" id="KW-0677">Repeat</keyword>
<dbReference type="AlphaFoldDB" id="A0A7J7LDB0"/>
<dbReference type="Pfam" id="PF23598">
    <property type="entry name" value="LRR_14"/>
    <property type="match status" value="1"/>
</dbReference>
<evidence type="ECO:0000259" key="3">
    <source>
        <dbReference type="Pfam" id="PF23598"/>
    </source>
</evidence>
<dbReference type="InterPro" id="IPR055414">
    <property type="entry name" value="LRR_R13L4/SHOC2-like"/>
</dbReference>
<dbReference type="InterPro" id="IPR032675">
    <property type="entry name" value="LRR_dom_sf"/>
</dbReference>